<dbReference type="Proteomes" id="UP000005239">
    <property type="component" value="Unassembled WGS sequence"/>
</dbReference>
<dbReference type="EnsemblMetazoa" id="PPA41173.1">
    <property type="protein sequence ID" value="PPA41173.1"/>
    <property type="gene ID" value="WBGene00279542"/>
</dbReference>
<evidence type="ECO:0000313" key="7">
    <source>
        <dbReference type="Proteomes" id="UP000005239"/>
    </source>
</evidence>
<evidence type="ECO:0000256" key="2">
    <source>
        <dbReference type="ARBA" id="ARBA00009166"/>
    </source>
</evidence>
<accession>A0A2A6CPY8</accession>
<keyword evidence="7" id="KW-1185">Reference proteome</keyword>
<proteinExistence type="inferred from homology"/>
<dbReference type="Pfam" id="PF10317">
    <property type="entry name" value="7TM_GPCR_Srd"/>
    <property type="match status" value="1"/>
</dbReference>
<dbReference type="PANTHER" id="PTHR22945">
    <property type="entry name" value="SERPENTINE RECEPTOR, CLASS D DELTA"/>
    <property type="match status" value="1"/>
</dbReference>
<dbReference type="InterPro" id="IPR019421">
    <property type="entry name" value="7TM_GPCR_serpentine_rcpt_Srd"/>
</dbReference>
<gene>
    <name evidence="6" type="primary">WBGene00279542</name>
</gene>
<accession>A0A8R1UUT3</accession>
<evidence type="ECO:0000256" key="5">
    <source>
        <dbReference type="ARBA" id="ARBA00023136"/>
    </source>
</evidence>
<dbReference type="PANTHER" id="PTHR22945:SF40">
    <property type="entry name" value="SERPENTINE RECEPTOR, CLASS D (DELTA)-RELATED"/>
    <property type="match status" value="1"/>
</dbReference>
<keyword evidence="5" id="KW-0472">Membrane</keyword>
<protein>
    <submittedName>
        <fullName evidence="6">G protein-coupled receptor</fullName>
    </submittedName>
</protein>
<evidence type="ECO:0000313" key="6">
    <source>
        <dbReference type="EnsemblMetazoa" id="PPA41173.1"/>
    </source>
</evidence>
<keyword evidence="3" id="KW-0812">Transmembrane</keyword>
<evidence type="ECO:0000256" key="3">
    <source>
        <dbReference type="ARBA" id="ARBA00022692"/>
    </source>
</evidence>
<evidence type="ECO:0000256" key="1">
    <source>
        <dbReference type="ARBA" id="ARBA00004141"/>
    </source>
</evidence>
<organism evidence="6 7">
    <name type="scientific">Pristionchus pacificus</name>
    <name type="common">Parasitic nematode worm</name>
    <dbReference type="NCBI Taxonomy" id="54126"/>
    <lineage>
        <taxon>Eukaryota</taxon>
        <taxon>Metazoa</taxon>
        <taxon>Ecdysozoa</taxon>
        <taxon>Nematoda</taxon>
        <taxon>Chromadorea</taxon>
        <taxon>Rhabditida</taxon>
        <taxon>Rhabditina</taxon>
        <taxon>Diplogasteromorpha</taxon>
        <taxon>Diplogasteroidea</taxon>
        <taxon>Neodiplogasteridae</taxon>
        <taxon>Pristionchus</taxon>
    </lineage>
</organism>
<dbReference type="GO" id="GO:0016020">
    <property type="term" value="C:membrane"/>
    <property type="evidence" value="ECO:0007669"/>
    <property type="project" value="UniProtKB-SubCell"/>
</dbReference>
<reference evidence="6" key="2">
    <citation type="submission" date="2022-06" db="UniProtKB">
        <authorList>
            <consortium name="EnsemblMetazoa"/>
        </authorList>
    </citation>
    <scope>IDENTIFICATION</scope>
    <source>
        <strain evidence="6">PS312</strain>
    </source>
</reference>
<comment type="subcellular location">
    <subcellularLocation>
        <location evidence="1">Membrane</location>
        <topology evidence="1">Multi-pass membrane protein</topology>
    </subcellularLocation>
</comment>
<dbReference type="AlphaFoldDB" id="A0A2A6CPY8"/>
<comment type="similarity">
    <text evidence="2">Belongs to the nematode receptor-like protein srd family.</text>
</comment>
<evidence type="ECO:0000256" key="4">
    <source>
        <dbReference type="ARBA" id="ARBA00022989"/>
    </source>
</evidence>
<name>A0A2A6CPY8_PRIPA</name>
<dbReference type="InterPro" id="IPR050920">
    <property type="entry name" value="Nematode_rcpt-like_delta"/>
</dbReference>
<keyword evidence="4" id="KW-1133">Transmembrane helix</keyword>
<sequence>MSMSALDDKMYIVVIITMSTFALLANTVFIFLIKHKTPKDLSAYSNLLLKSAYVDLFSALCSALCVPRVETAAGRIVFVHVGPCTLVAGFAQCVGLSILLLFISVVYRLRILRAHTPFARAIVNLQLLRAATAATAFAALSMPLFYGSGSYNIHGFSQHQTISALDMTNGWLPRLSFLSIFVAFAPGLVGVFTVRRRLMTQLAKIQRRAERQHHQMIYRSLSAQIVLPMAYCVAAAFWMLDVTGVVRCAVLQRSVYVVTNLFSLVSPLTNMYYIPPYRRYLCTYFSRRSSPVSS</sequence>
<reference evidence="7" key="1">
    <citation type="journal article" date="2008" name="Nat. Genet.">
        <title>The Pristionchus pacificus genome provides a unique perspective on nematode lifestyle and parasitism.</title>
        <authorList>
            <person name="Dieterich C."/>
            <person name="Clifton S.W."/>
            <person name="Schuster L.N."/>
            <person name="Chinwalla A."/>
            <person name="Delehaunty K."/>
            <person name="Dinkelacker I."/>
            <person name="Fulton L."/>
            <person name="Fulton R."/>
            <person name="Godfrey J."/>
            <person name="Minx P."/>
            <person name="Mitreva M."/>
            <person name="Roeseler W."/>
            <person name="Tian H."/>
            <person name="Witte H."/>
            <person name="Yang S.P."/>
            <person name="Wilson R.K."/>
            <person name="Sommer R.J."/>
        </authorList>
    </citation>
    <scope>NUCLEOTIDE SEQUENCE [LARGE SCALE GENOMIC DNA]</scope>
    <source>
        <strain evidence="7">PS312</strain>
    </source>
</reference>